<dbReference type="AlphaFoldDB" id="A0A3N6NAZ2"/>
<evidence type="ECO:0000313" key="1">
    <source>
        <dbReference type="EMBL" id="RQG95772.1"/>
    </source>
</evidence>
<evidence type="ECO:0000313" key="2">
    <source>
        <dbReference type="Proteomes" id="UP000282323"/>
    </source>
</evidence>
<dbReference type="Proteomes" id="UP000282323">
    <property type="component" value="Unassembled WGS sequence"/>
</dbReference>
<name>A0A3N6NAZ2_NATCH</name>
<sequence length="181" mass="20211">MASELSKLREYDLAEQVGPAERSGMSTTTDLGEFVLSKRSIYEHAQAELFEQLVDTAVEYAGTLSQETDDEITPDEIIISSNEGYEMLDTLDRTGRSTPREIADPEGRNLFAVRGVLYELLFFGLVDREISEDGEEYRITELGHRVLEETSGTGSALDINREWLGIPKRDGESAQEVLGNE</sequence>
<reference evidence="1 2" key="1">
    <citation type="submission" date="2018-10" db="EMBL/GenBank/DDBJ databases">
        <title>Natrarchaeobius chitinivorans gen. nov., sp. nov., and Natrarchaeobius haloalkaliphilus sp. nov., alkaliphilic, chitin-utilizing haloarchaea from hypersaline alkaline lakes.</title>
        <authorList>
            <person name="Sorokin D.Y."/>
            <person name="Elcheninov A.G."/>
            <person name="Kostrikina N.A."/>
            <person name="Bale N.J."/>
            <person name="Sinninghe Damste J.S."/>
            <person name="Khijniak T.V."/>
            <person name="Kublanov I.V."/>
            <person name="Toshchakov S.V."/>
        </authorList>
    </citation>
    <scope>NUCLEOTIDE SEQUENCE [LARGE SCALE GENOMIC DNA]</scope>
    <source>
        <strain evidence="1 2">AArcht4T</strain>
    </source>
</reference>
<keyword evidence="2" id="KW-1185">Reference proteome</keyword>
<dbReference type="EMBL" id="REGA01000004">
    <property type="protein sequence ID" value="RQG95772.1"/>
    <property type="molecule type" value="Genomic_DNA"/>
</dbReference>
<organism evidence="1 2">
    <name type="scientific">Natrarchaeobius chitinivorans</name>
    <dbReference type="NCBI Taxonomy" id="1679083"/>
    <lineage>
        <taxon>Archaea</taxon>
        <taxon>Methanobacteriati</taxon>
        <taxon>Methanobacteriota</taxon>
        <taxon>Stenosarchaea group</taxon>
        <taxon>Halobacteria</taxon>
        <taxon>Halobacteriales</taxon>
        <taxon>Natrialbaceae</taxon>
        <taxon>Natrarchaeobius</taxon>
    </lineage>
</organism>
<gene>
    <name evidence="1" type="ORF">EA473_06165</name>
</gene>
<proteinExistence type="predicted"/>
<comment type="caution">
    <text evidence="1">The sequence shown here is derived from an EMBL/GenBank/DDBJ whole genome shotgun (WGS) entry which is preliminary data.</text>
</comment>
<protein>
    <submittedName>
        <fullName evidence="1">Phage repressor protein</fullName>
    </submittedName>
</protein>
<accession>A0A3N6NAZ2</accession>